<comment type="similarity">
    <text evidence="2 7">Belongs to the peptidase S26 family.</text>
</comment>
<comment type="catalytic activity">
    <reaction evidence="1 7">
        <text>Cleavage of hydrophobic, N-terminal signal or leader sequences from secreted and periplasmic proteins.</text>
        <dbReference type="EC" id="3.4.21.89"/>
    </reaction>
</comment>
<dbReference type="RefSeq" id="WP_129469301.1">
    <property type="nucleotide sequence ID" value="NZ_SAWZ01000001.1"/>
</dbReference>
<feature type="transmembrane region" description="Helical" evidence="7">
    <location>
        <begin position="12"/>
        <end position="29"/>
    </location>
</feature>
<comment type="caution">
    <text evidence="9">The sequence shown here is derived from an EMBL/GenBank/DDBJ whole genome shotgun (WGS) entry which is preliminary data.</text>
</comment>
<keyword evidence="10" id="KW-1185">Reference proteome</keyword>
<dbReference type="GO" id="GO:0006465">
    <property type="term" value="P:signal peptide processing"/>
    <property type="evidence" value="ECO:0007669"/>
    <property type="project" value="InterPro"/>
</dbReference>
<evidence type="ECO:0000313" key="10">
    <source>
        <dbReference type="Proteomes" id="UP000289784"/>
    </source>
</evidence>
<name>A0A4V1N1I4_9GAMM</name>
<feature type="transmembrane region" description="Helical" evidence="7">
    <location>
        <begin position="49"/>
        <end position="70"/>
    </location>
</feature>
<dbReference type="NCBIfam" id="TIGR02227">
    <property type="entry name" value="sigpep_I_bact"/>
    <property type="match status" value="1"/>
</dbReference>
<sequence>MATWQRRWTRIAIGWCIAMPLVALAMYALDPWHARSWDPRERVLGYGPYLVPSASMAPTVSTGQIVLVNVGYYARHAPARGDIVIFISPEDGNRWIKRVIGLPGERVALVEGQLQVDGQHVEEPYVASGNAVLDDAWTMAETRVPDGHVLLLGDNRDNSLDGRRFGTTPVDDLTGKVTRILSGPRARGVDGQ</sequence>
<dbReference type="GO" id="GO:0009003">
    <property type="term" value="F:signal peptidase activity"/>
    <property type="evidence" value="ECO:0007669"/>
    <property type="project" value="UniProtKB-EC"/>
</dbReference>
<keyword evidence="7" id="KW-0472">Membrane</keyword>
<dbReference type="PRINTS" id="PR00727">
    <property type="entry name" value="LEADERPTASE"/>
</dbReference>
<evidence type="ECO:0000256" key="2">
    <source>
        <dbReference type="ARBA" id="ARBA00009370"/>
    </source>
</evidence>
<evidence type="ECO:0000256" key="4">
    <source>
        <dbReference type="ARBA" id="ARBA00019232"/>
    </source>
</evidence>
<dbReference type="PANTHER" id="PTHR43390">
    <property type="entry name" value="SIGNAL PEPTIDASE I"/>
    <property type="match status" value="1"/>
</dbReference>
<keyword evidence="7" id="KW-1133">Transmembrane helix</keyword>
<keyword evidence="5 7" id="KW-0378">Hydrolase</keyword>
<dbReference type="AlphaFoldDB" id="A0A4V1N1I4"/>
<evidence type="ECO:0000313" key="9">
    <source>
        <dbReference type="EMBL" id="RXR08408.1"/>
    </source>
</evidence>
<feature type="active site" evidence="6">
    <location>
        <position position="55"/>
    </location>
</feature>
<dbReference type="Gene3D" id="2.10.109.10">
    <property type="entry name" value="Umud Fragment, subunit A"/>
    <property type="match status" value="1"/>
</dbReference>
<protein>
    <recommendedName>
        <fullName evidence="4 7">Signal peptidase I</fullName>
        <ecNumber evidence="3 7">3.4.21.89</ecNumber>
    </recommendedName>
</protein>
<dbReference type="InterPro" id="IPR019757">
    <property type="entry name" value="Pept_S26A_signal_pept_1_Lys-AS"/>
</dbReference>
<keyword evidence="7" id="KW-0645">Protease</keyword>
<organism evidence="9 10">
    <name type="scientific">Pseudoxanthomonas composti</name>
    <dbReference type="NCBI Taxonomy" id="2137479"/>
    <lineage>
        <taxon>Bacteria</taxon>
        <taxon>Pseudomonadati</taxon>
        <taxon>Pseudomonadota</taxon>
        <taxon>Gammaproteobacteria</taxon>
        <taxon>Lysobacterales</taxon>
        <taxon>Lysobacteraceae</taxon>
        <taxon>Pseudoxanthomonas</taxon>
    </lineage>
</organism>
<feature type="active site" evidence="6">
    <location>
        <position position="97"/>
    </location>
</feature>
<dbReference type="SUPFAM" id="SSF51306">
    <property type="entry name" value="LexA/Signal peptidase"/>
    <property type="match status" value="1"/>
</dbReference>
<feature type="domain" description="Peptidase S26" evidence="8">
    <location>
        <begin position="46"/>
        <end position="178"/>
    </location>
</feature>
<keyword evidence="7" id="KW-0812">Transmembrane</keyword>
<evidence type="ECO:0000256" key="6">
    <source>
        <dbReference type="PIRSR" id="PIRSR600223-1"/>
    </source>
</evidence>
<dbReference type="Pfam" id="PF10502">
    <property type="entry name" value="Peptidase_S26"/>
    <property type="match status" value="1"/>
</dbReference>
<dbReference type="GO" id="GO:0004252">
    <property type="term" value="F:serine-type endopeptidase activity"/>
    <property type="evidence" value="ECO:0007669"/>
    <property type="project" value="InterPro"/>
</dbReference>
<evidence type="ECO:0000256" key="3">
    <source>
        <dbReference type="ARBA" id="ARBA00013208"/>
    </source>
</evidence>
<dbReference type="Proteomes" id="UP000289784">
    <property type="component" value="Unassembled WGS sequence"/>
</dbReference>
<dbReference type="PANTHER" id="PTHR43390:SF1">
    <property type="entry name" value="CHLOROPLAST PROCESSING PEPTIDASE"/>
    <property type="match status" value="1"/>
</dbReference>
<reference evidence="9 10" key="1">
    <citation type="submission" date="2019-01" db="EMBL/GenBank/DDBJ databases">
        <title>Pseudoxanthomonas composti sp. nov., isolated from compost.</title>
        <authorList>
            <person name="Yang G."/>
        </authorList>
    </citation>
    <scope>NUCLEOTIDE SEQUENCE [LARGE SCALE GENOMIC DNA]</scope>
    <source>
        <strain evidence="9 10">GSS15</strain>
    </source>
</reference>
<dbReference type="InterPro" id="IPR019533">
    <property type="entry name" value="Peptidase_S26"/>
</dbReference>
<evidence type="ECO:0000256" key="1">
    <source>
        <dbReference type="ARBA" id="ARBA00000677"/>
    </source>
</evidence>
<gene>
    <name evidence="9" type="primary">lepB</name>
    <name evidence="9" type="ORF">EPA99_00840</name>
</gene>
<evidence type="ECO:0000256" key="5">
    <source>
        <dbReference type="ARBA" id="ARBA00022801"/>
    </source>
</evidence>
<dbReference type="GO" id="GO:0016020">
    <property type="term" value="C:membrane"/>
    <property type="evidence" value="ECO:0007669"/>
    <property type="project" value="UniProtKB-SubCell"/>
</dbReference>
<dbReference type="EC" id="3.4.21.89" evidence="3 7"/>
<dbReference type="PROSITE" id="PS00760">
    <property type="entry name" value="SPASE_I_2"/>
    <property type="match status" value="1"/>
</dbReference>
<accession>A0A4V1N1I4</accession>
<proteinExistence type="inferred from homology"/>
<dbReference type="EMBL" id="SAWZ01000001">
    <property type="protein sequence ID" value="RXR08408.1"/>
    <property type="molecule type" value="Genomic_DNA"/>
</dbReference>
<dbReference type="InterPro" id="IPR000223">
    <property type="entry name" value="Pept_S26A_signal_pept_1"/>
</dbReference>
<dbReference type="CDD" id="cd06530">
    <property type="entry name" value="S26_SPase_I"/>
    <property type="match status" value="1"/>
</dbReference>
<dbReference type="InterPro" id="IPR036286">
    <property type="entry name" value="LexA/Signal_pep-like_sf"/>
</dbReference>
<dbReference type="OrthoDB" id="5986739at2"/>
<evidence type="ECO:0000259" key="8">
    <source>
        <dbReference type="Pfam" id="PF10502"/>
    </source>
</evidence>
<evidence type="ECO:0000256" key="7">
    <source>
        <dbReference type="RuleBase" id="RU362042"/>
    </source>
</evidence>
<comment type="subcellular location">
    <subcellularLocation>
        <location evidence="7">Membrane</location>
        <topology evidence="7">Multi-pass membrane protein</topology>
    </subcellularLocation>
</comment>